<evidence type="ECO:0000256" key="1">
    <source>
        <dbReference type="SAM" id="SignalP"/>
    </source>
</evidence>
<name>A0A3D4V9I7_9BACT</name>
<evidence type="ECO:0000313" key="2">
    <source>
        <dbReference type="EMBL" id="HCT57765.1"/>
    </source>
</evidence>
<protein>
    <recommendedName>
        <fullName evidence="4">Lipocalin-like domain-containing protein</fullName>
    </recommendedName>
</protein>
<keyword evidence="1" id="KW-0732">Signal</keyword>
<feature type="chain" id="PRO_5017561312" description="Lipocalin-like domain-containing protein" evidence="1">
    <location>
        <begin position="27"/>
        <end position="158"/>
    </location>
</feature>
<organism evidence="2 3">
    <name type="scientific">Gemmatimonas aurantiaca</name>
    <dbReference type="NCBI Taxonomy" id="173480"/>
    <lineage>
        <taxon>Bacteria</taxon>
        <taxon>Pseudomonadati</taxon>
        <taxon>Gemmatimonadota</taxon>
        <taxon>Gemmatimonadia</taxon>
        <taxon>Gemmatimonadales</taxon>
        <taxon>Gemmatimonadaceae</taxon>
        <taxon>Gemmatimonas</taxon>
    </lineage>
</organism>
<evidence type="ECO:0008006" key="4">
    <source>
        <dbReference type="Google" id="ProtNLM"/>
    </source>
</evidence>
<proteinExistence type="predicted"/>
<sequence>MSRFLVTLVGAAAAAALAVAPLGAQSATPLVGKWTVEWEAGRRVENGVPSPIHSTGVLTVVTSGDSLLGTMDVTKRSDGSAPPKPFTISGRMTAAGAVFRQISQARLNMNGEEMTREAITTWTVRANGDQLEGSLTREITGLQINADPTPITGKRAPG</sequence>
<reference evidence="2 3" key="1">
    <citation type="journal article" date="2018" name="Nat. Biotechnol.">
        <title>A standardized bacterial taxonomy based on genome phylogeny substantially revises the tree of life.</title>
        <authorList>
            <person name="Parks D.H."/>
            <person name="Chuvochina M."/>
            <person name="Waite D.W."/>
            <person name="Rinke C."/>
            <person name="Skarshewski A."/>
            <person name="Chaumeil P.A."/>
            <person name="Hugenholtz P."/>
        </authorList>
    </citation>
    <scope>NUCLEOTIDE SEQUENCE [LARGE SCALE GENOMIC DNA]</scope>
    <source>
        <strain evidence="2">UBA8844</strain>
    </source>
</reference>
<evidence type="ECO:0000313" key="3">
    <source>
        <dbReference type="Proteomes" id="UP000264071"/>
    </source>
</evidence>
<feature type="signal peptide" evidence="1">
    <location>
        <begin position="1"/>
        <end position="26"/>
    </location>
</feature>
<dbReference type="Proteomes" id="UP000264071">
    <property type="component" value="Unassembled WGS sequence"/>
</dbReference>
<dbReference type="EMBL" id="DPIY01000010">
    <property type="protein sequence ID" value="HCT57765.1"/>
    <property type="molecule type" value="Genomic_DNA"/>
</dbReference>
<comment type="caution">
    <text evidence="2">The sequence shown here is derived from an EMBL/GenBank/DDBJ whole genome shotgun (WGS) entry which is preliminary data.</text>
</comment>
<accession>A0A3D4V9I7</accession>
<gene>
    <name evidence="2" type="ORF">DGD08_11245</name>
</gene>
<dbReference type="AlphaFoldDB" id="A0A3D4V9I7"/>